<evidence type="ECO:0000256" key="2">
    <source>
        <dbReference type="ARBA" id="ARBA00023125"/>
    </source>
</evidence>
<dbReference type="SUPFAM" id="SSF55785">
    <property type="entry name" value="PYP-like sensor domain (PAS domain)"/>
    <property type="match status" value="1"/>
</dbReference>
<dbReference type="Pfam" id="PF00196">
    <property type="entry name" value="GerE"/>
    <property type="match status" value="1"/>
</dbReference>
<dbReference type="Gene3D" id="3.30.450.20">
    <property type="entry name" value="PAS domain"/>
    <property type="match status" value="1"/>
</dbReference>
<protein>
    <submittedName>
        <fullName evidence="5">Nitrogen regulation protein C</fullName>
    </submittedName>
</protein>
<sequence>MNTKDDSESALREECDQLSTILASIPDEVWFTDLEGRFTLFNPAASQRFALEPKQPVTVESLASTLEIFNADGSPRPLEQAPPLRVLRGEEIETVEEIVRFPASGELRYRQIRLARVQDHTGKDVGVVSVARDIMALRPNATEGVSLLSRVATLIDTLNRPAEERHEYHAPEAPHLSARQREVLGLLAQGLTAKEIGQRLFISPETVKSHRRNLMRRLGLRNKAELIRYAIEYN</sequence>
<organism evidence="5 6">
    <name type="scientific">Thiorhodovibrio winogradskyi</name>
    <dbReference type="NCBI Taxonomy" id="77007"/>
    <lineage>
        <taxon>Bacteria</taxon>
        <taxon>Pseudomonadati</taxon>
        <taxon>Pseudomonadota</taxon>
        <taxon>Gammaproteobacteria</taxon>
        <taxon>Chromatiales</taxon>
        <taxon>Chromatiaceae</taxon>
        <taxon>Thiorhodovibrio</taxon>
    </lineage>
</organism>
<dbReference type="SMART" id="SM00421">
    <property type="entry name" value="HTH_LUXR"/>
    <property type="match status" value="1"/>
</dbReference>
<gene>
    <name evidence="5" type="primary">nreC_1</name>
    <name evidence="5" type="ORF">Thiowin_01945</name>
</gene>
<dbReference type="InterPro" id="IPR035965">
    <property type="entry name" value="PAS-like_dom_sf"/>
</dbReference>
<dbReference type="InterPro" id="IPR000014">
    <property type="entry name" value="PAS"/>
</dbReference>
<keyword evidence="1" id="KW-0805">Transcription regulation</keyword>
<dbReference type="PANTHER" id="PTHR44688:SF16">
    <property type="entry name" value="DNA-BINDING TRANSCRIPTIONAL ACTIVATOR DEVR_DOSR"/>
    <property type="match status" value="1"/>
</dbReference>
<evidence type="ECO:0000256" key="1">
    <source>
        <dbReference type="ARBA" id="ARBA00023015"/>
    </source>
</evidence>
<dbReference type="PROSITE" id="PS50043">
    <property type="entry name" value="HTH_LUXR_2"/>
    <property type="match status" value="1"/>
</dbReference>
<dbReference type="InterPro" id="IPR016032">
    <property type="entry name" value="Sig_transdc_resp-reg_C-effctor"/>
</dbReference>
<keyword evidence="3" id="KW-0804">Transcription</keyword>
<accession>A0ABZ0S9I8</accession>
<evidence type="ECO:0000259" key="4">
    <source>
        <dbReference type="PROSITE" id="PS50043"/>
    </source>
</evidence>
<dbReference type="Gene3D" id="1.10.10.10">
    <property type="entry name" value="Winged helix-like DNA-binding domain superfamily/Winged helix DNA-binding domain"/>
    <property type="match status" value="1"/>
</dbReference>
<proteinExistence type="predicted"/>
<evidence type="ECO:0000313" key="6">
    <source>
        <dbReference type="Proteomes" id="UP001432180"/>
    </source>
</evidence>
<dbReference type="CDD" id="cd06170">
    <property type="entry name" value="LuxR_C_like"/>
    <property type="match status" value="1"/>
</dbReference>
<evidence type="ECO:0000256" key="3">
    <source>
        <dbReference type="ARBA" id="ARBA00023163"/>
    </source>
</evidence>
<dbReference type="Pfam" id="PF08448">
    <property type="entry name" value="PAS_4"/>
    <property type="match status" value="1"/>
</dbReference>
<dbReference type="Proteomes" id="UP001432180">
    <property type="component" value="Chromosome"/>
</dbReference>
<reference evidence="5 6" key="1">
    <citation type="journal article" date="2023" name="Microorganisms">
        <title>Thiorhodovibrio frisius and Trv. litoralis spp. nov., Two Novel Members from a Clade of Fastidious Purple Sulfur Bacteria That Exhibit Unique Red-Shifted Light-Harvesting Capabilities.</title>
        <authorList>
            <person name="Methner A."/>
            <person name="Kuzyk S.B."/>
            <person name="Petersen J."/>
            <person name="Bauer S."/>
            <person name="Brinkmann H."/>
            <person name="Sichau K."/>
            <person name="Wanner G."/>
            <person name="Wolf J."/>
            <person name="Neumann-Schaal M."/>
            <person name="Henke P."/>
            <person name="Tank M."/>
            <person name="Sproer C."/>
            <person name="Bunk B."/>
            <person name="Overmann J."/>
        </authorList>
    </citation>
    <scope>NUCLEOTIDE SEQUENCE [LARGE SCALE GENOMIC DNA]</scope>
    <source>
        <strain evidence="5 6">DSM 6702</strain>
    </source>
</reference>
<dbReference type="RefSeq" id="WP_328987487.1">
    <property type="nucleotide sequence ID" value="NZ_CP121472.1"/>
</dbReference>
<dbReference type="EMBL" id="CP121472">
    <property type="protein sequence ID" value="WPL16963.1"/>
    <property type="molecule type" value="Genomic_DNA"/>
</dbReference>
<dbReference type="PRINTS" id="PR00038">
    <property type="entry name" value="HTHLUXR"/>
</dbReference>
<name>A0ABZ0S9I8_9GAMM</name>
<feature type="domain" description="HTH luxR-type" evidence="4">
    <location>
        <begin position="169"/>
        <end position="234"/>
    </location>
</feature>
<dbReference type="PANTHER" id="PTHR44688">
    <property type="entry name" value="DNA-BINDING TRANSCRIPTIONAL ACTIVATOR DEVR_DOSR"/>
    <property type="match status" value="1"/>
</dbReference>
<dbReference type="SUPFAM" id="SSF46894">
    <property type="entry name" value="C-terminal effector domain of the bipartite response regulators"/>
    <property type="match status" value="1"/>
</dbReference>
<dbReference type="InterPro" id="IPR013656">
    <property type="entry name" value="PAS_4"/>
</dbReference>
<keyword evidence="2" id="KW-0238">DNA-binding</keyword>
<keyword evidence="6" id="KW-1185">Reference proteome</keyword>
<dbReference type="InterPro" id="IPR036388">
    <property type="entry name" value="WH-like_DNA-bd_sf"/>
</dbReference>
<dbReference type="InterPro" id="IPR000792">
    <property type="entry name" value="Tscrpt_reg_LuxR_C"/>
</dbReference>
<evidence type="ECO:0000313" key="5">
    <source>
        <dbReference type="EMBL" id="WPL16963.1"/>
    </source>
</evidence>
<dbReference type="CDD" id="cd00130">
    <property type="entry name" value="PAS"/>
    <property type="match status" value="1"/>
</dbReference>
<dbReference type="PROSITE" id="PS00622">
    <property type="entry name" value="HTH_LUXR_1"/>
    <property type="match status" value="1"/>
</dbReference>